<dbReference type="Proteomes" id="UP000244005">
    <property type="component" value="Unassembled WGS sequence"/>
</dbReference>
<dbReference type="EMBL" id="KZ772805">
    <property type="protein sequence ID" value="PTQ29868.1"/>
    <property type="molecule type" value="Genomic_DNA"/>
</dbReference>
<accession>A0A2R6W7N4</accession>
<protein>
    <recommendedName>
        <fullName evidence="4">Secreted protein</fullName>
    </recommendedName>
</protein>
<feature type="chain" id="PRO_5015311966" description="Secreted protein" evidence="1">
    <location>
        <begin position="18"/>
        <end position="102"/>
    </location>
</feature>
<evidence type="ECO:0000313" key="2">
    <source>
        <dbReference type="EMBL" id="PTQ29868.1"/>
    </source>
</evidence>
<dbReference type="Gramene" id="Mp5g03720.1">
    <property type="protein sequence ID" value="Mp5g03720.1.cds1"/>
    <property type="gene ID" value="Mp5g03720"/>
</dbReference>
<reference evidence="3" key="1">
    <citation type="journal article" date="2017" name="Cell">
        <title>Insights into land plant evolution garnered from the Marchantia polymorpha genome.</title>
        <authorList>
            <person name="Bowman J.L."/>
            <person name="Kohchi T."/>
            <person name="Yamato K.T."/>
            <person name="Jenkins J."/>
            <person name="Shu S."/>
            <person name="Ishizaki K."/>
            <person name="Yamaoka S."/>
            <person name="Nishihama R."/>
            <person name="Nakamura Y."/>
            <person name="Berger F."/>
            <person name="Adam C."/>
            <person name="Aki S.S."/>
            <person name="Althoff F."/>
            <person name="Araki T."/>
            <person name="Arteaga-Vazquez M.A."/>
            <person name="Balasubrmanian S."/>
            <person name="Barry K."/>
            <person name="Bauer D."/>
            <person name="Boehm C.R."/>
            <person name="Briginshaw L."/>
            <person name="Caballero-Perez J."/>
            <person name="Catarino B."/>
            <person name="Chen F."/>
            <person name="Chiyoda S."/>
            <person name="Chovatia M."/>
            <person name="Davies K.M."/>
            <person name="Delmans M."/>
            <person name="Demura T."/>
            <person name="Dierschke T."/>
            <person name="Dolan L."/>
            <person name="Dorantes-Acosta A.E."/>
            <person name="Eklund D.M."/>
            <person name="Florent S.N."/>
            <person name="Flores-Sandoval E."/>
            <person name="Fujiyama A."/>
            <person name="Fukuzawa H."/>
            <person name="Galik B."/>
            <person name="Grimanelli D."/>
            <person name="Grimwood J."/>
            <person name="Grossniklaus U."/>
            <person name="Hamada T."/>
            <person name="Haseloff J."/>
            <person name="Hetherington A.J."/>
            <person name="Higo A."/>
            <person name="Hirakawa Y."/>
            <person name="Hundley H.N."/>
            <person name="Ikeda Y."/>
            <person name="Inoue K."/>
            <person name="Inoue S.I."/>
            <person name="Ishida S."/>
            <person name="Jia Q."/>
            <person name="Kakita M."/>
            <person name="Kanazawa T."/>
            <person name="Kawai Y."/>
            <person name="Kawashima T."/>
            <person name="Kennedy M."/>
            <person name="Kinose K."/>
            <person name="Kinoshita T."/>
            <person name="Kohara Y."/>
            <person name="Koide E."/>
            <person name="Komatsu K."/>
            <person name="Kopischke S."/>
            <person name="Kubo M."/>
            <person name="Kyozuka J."/>
            <person name="Lagercrantz U."/>
            <person name="Lin S.S."/>
            <person name="Lindquist E."/>
            <person name="Lipzen A.M."/>
            <person name="Lu C.W."/>
            <person name="De Luna E."/>
            <person name="Martienssen R.A."/>
            <person name="Minamino N."/>
            <person name="Mizutani M."/>
            <person name="Mizutani M."/>
            <person name="Mochizuki N."/>
            <person name="Monte I."/>
            <person name="Mosher R."/>
            <person name="Nagasaki H."/>
            <person name="Nakagami H."/>
            <person name="Naramoto S."/>
            <person name="Nishitani K."/>
            <person name="Ohtani M."/>
            <person name="Okamoto T."/>
            <person name="Okumura M."/>
            <person name="Phillips J."/>
            <person name="Pollak B."/>
            <person name="Reinders A."/>
            <person name="Rovekamp M."/>
            <person name="Sano R."/>
            <person name="Sawa S."/>
            <person name="Schmid M.W."/>
            <person name="Shirakawa M."/>
            <person name="Solano R."/>
            <person name="Spunde A."/>
            <person name="Suetsugu N."/>
            <person name="Sugano S."/>
            <person name="Sugiyama A."/>
            <person name="Sun R."/>
            <person name="Suzuki Y."/>
            <person name="Takenaka M."/>
            <person name="Takezawa D."/>
            <person name="Tomogane H."/>
            <person name="Tsuzuki M."/>
            <person name="Ueda T."/>
            <person name="Umeda M."/>
            <person name="Ward J.M."/>
            <person name="Watanabe Y."/>
            <person name="Yazaki K."/>
            <person name="Yokoyama R."/>
            <person name="Yoshitake Y."/>
            <person name="Yotsui I."/>
            <person name="Zachgo S."/>
            <person name="Schmutz J."/>
        </authorList>
    </citation>
    <scope>NUCLEOTIDE SEQUENCE [LARGE SCALE GENOMIC DNA]</scope>
    <source>
        <strain evidence="3">Tak-1</strain>
    </source>
</reference>
<evidence type="ECO:0000313" key="3">
    <source>
        <dbReference type="Proteomes" id="UP000244005"/>
    </source>
</evidence>
<feature type="signal peptide" evidence="1">
    <location>
        <begin position="1"/>
        <end position="17"/>
    </location>
</feature>
<organism evidence="2 3">
    <name type="scientific">Marchantia polymorpha</name>
    <name type="common">Common liverwort</name>
    <name type="synonym">Marchantia aquatica</name>
    <dbReference type="NCBI Taxonomy" id="3197"/>
    <lineage>
        <taxon>Eukaryota</taxon>
        <taxon>Viridiplantae</taxon>
        <taxon>Streptophyta</taxon>
        <taxon>Embryophyta</taxon>
        <taxon>Marchantiophyta</taxon>
        <taxon>Marchantiopsida</taxon>
        <taxon>Marchantiidae</taxon>
        <taxon>Marchantiales</taxon>
        <taxon>Marchantiaceae</taxon>
        <taxon>Marchantia</taxon>
    </lineage>
</organism>
<sequence length="102" mass="11231">MIFPISILKWTSKRSCCCCCCCGCSSCCCCCPMPSDHVQESTFWCAHVGHGESLQLYFQCVRREVTCVCRGTGPDSTGHSSSERLHVAAELRSEAPSRQDSK</sequence>
<evidence type="ECO:0008006" key="4">
    <source>
        <dbReference type="Google" id="ProtNLM"/>
    </source>
</evidence>
<name>A0A2R6W7N4_MARPO</name>
<proteinExistence type="predicted"/>
<keyword evidence="1" id="KW-0732">Signal</keyword>
<gene>
    <name evidence="2" type="ORF">MARPO_0133s0017</name>
</gene>
<keyword evidence="3" id="KW-1185">Reference proteome</keyword>
<evidence type="ECO:0000256" key="1">
    <source>
        <dbReference type="SAM" id="SignalP"/>
    </source>
</evidence>
<dbReference type="AlphaFoldDB" id="A0A2R6W7N4"/>